<feature type="transmembrane region" description="Helical" evidence="10">
    <location>
        <begin position="158"/>
        <end position="185"/>
    </location>
</feature>
<dbReference type="GO" id="GO:0005886">
    <property type="term" value="C:plasma membrane"/>
    <property type="evidence" value="ECO:0007669"/>
    <property type="project" value="TreeGrafter"/>
</dbReference>
<dbReference type="STRING" id="400727.A0A2T7P7Y1"/>
<keyword evidence="13" id="KW-1185">Reference proteome</keyword>
<dbReference type="Gene3D" id="1.20.1070.10">
    <property type="entry name" value="Rhodopsin 7-helix transmembrane proteins"/>
    <property type="match status" value="1"/>
</dbReference>
<feature type="compositionally biased region" description="Basic residues" evidence="9">
    <location>
        <begin position="255"/>
        <end position="281"/>
    </location>
</feature>
<evidence type="ECO:0000256" key="6">
    <source>
        <dbReference type="ARBA" id="ARBA00023170"/>
    </source>
</evidence>
<feature type="transmembrane region" description="Helical" evidence="10">
    <location>
        <begin position="205"/>
        <end position="224"/>
    </location>
</feature>
<evidence type="ECO:0000313" key="12">
    <source>
        <dbReference type="EMBL" id="PVD29496.1"/>
    </source>
</evidence>
<dbReference type="PRINTS" id="PR00237">
    <property type="entry name" value="GPCRRHODOPSN"/>
</dbReference>
<feature type="transmembrane region" description="Helical" evidence="10">
    <location>
        <begin position="102"/>
        <end position="126"/>
    </location>
</feature>
<dbReference type="InterPro" id="IPR017452">
    <property type="entry name" value="GPCR_Rhodpsn_7TM"/>
</dbReference>
<dbReference type="PROSITE" id="PS50262">
    <property type="entry name" value="G_PROTEIN_RECEP_F1_2"/>
    <property type="match status" value="1"/>
</dbReference>
<accession>A0A2T7P7Y1</accession>
<dbReference type="OrthoDB" id="10036964at2759"/>
<dbReference type="SUPFAM" id="SSF81321">
    <property type="entry name" value="Family A G protein-coupled receptor-like"/>
    <property type="match status" value="1"/>
</dbReference>
<sequence length="290" mass="32844">MFNLPTYSSQIVPFLENAAHHCSILSLLAISIERYLAICHPFRQHRRGKALTDLLTICLSWVVALLVAIPFALMSELTVELFYDGTWQTTCRTTTRIPGMQLFIILDFALVMILPLGVLTVLYTIIILRISASACACLGSVKQEEVHGGRLAQSRNQVVWMMVAVVVLFYVCLLPMRAFILWLVFSPASSQEDLGFVAFHNVLNITRLLTYINSAGNPIIYGLLSTKFRKAFRTLMPACTMGTFLSRASTTRSSTPRHRTSHVQHHLQRQLRRLSPRRTQRRPQTVLEGR</sequence>
<keyword evidence="2 8" id="KW-0812">Transmembrane</keyword>
<evidence type="ECO:0000256" key="5">
    <source>
        <dbReference type="ARBA" id="ARBA00023136"/>
    </source>
</evidence>
<evidence type="ECO:0000256" key="3">
    <source>
        <dbReference type="ARBA" id="ARBA00022989"/>
    </source>
</evidence>
<organism evidence="12 13">
    <name type="scientific">Pomacea canaliculata</name>
    <name type="common">Golden apple snail</name>
    <dbReference type="NCBI Taxonomy" id="400727"/>
    <lineage>
        <taxon>Eukaryota</taxon>
        <taxon>Metazoa</taxon>
        <taxon>Spiralia</taxon>
        <taxon>Lophotrochozoa</taxon>
        <taxon>Mollusca</taxon>
        <taxon>Gastropoda</taxon>
        <taxon>Caenogastropoda</taxon>
        <taxon>Architaenioglossa</taxon>
        <taxon>Ampullarioidea</taxon>
        <taxon>Ampullariidae</taxon>
        <taxon>Pomacea</taxon>
    </lineage>
</organism>
<dbReference type="AlphaFoldDB" id="A0A2T7P7Y1"/>
<evidence type="ECO:0000256" key="4">
    <source>
        <dbReference type="ARBA" id="ARBA00023040"/>
    </source>
</evidence>
<dbReference type="EMBL" id="PZQS01000005">
    <property type="protein sequence ID" value="PVD29496.1"/>
    <property type="molecule type" value="Genomic_DNA"/>
</dbReference>
<keyword evidence="5 10" id="KW-0472">Membrane</keyword>
<keyword evidence="4 8" id="KW-0297">G-protein coupled receptor</keyword>
<dbReference type="PROSITE" id="PS00237">
    <property type="entry name" value="G_PROTEIN_RECEP_F1_1"/>
    <property type="match status" value="1"/>
</dbReference>
<evidence type="ECO:0000256" key="2">
    <source>
        <dbReference type="ARBA" id="ARBA00022692"/>
    </source>
</evidence>
<evidence type="ECO:0000256" key="8">
    <source>
        <dbReference type="RuleBase" id="RU000688"/>
    </source>
</evidence>
<evidence type="ECO:0000256" key="9">
    <source>
        <dbReference type="SAM" id="MobiDB-lite"/>
    </source>
</evidence>
<proteinExistence type="inferred from homology"/>
<dbReference type="PANTHER" id="PTHR24243:SF233">
    <property type="entry name" value="THYROTROPIN-RELEASING HORMONE RECEPTOR"/>
    <property type="match status" value="1"/>
</dbReference>
<protein>
    <recommendedName>
        <fullName evidence="11">G-protein coupled receptors family 1 profile domain-containing protein</fullName>
    </recommendedName>
</protein>
<evidence type="ECO:0000313" key="13">
    <source>
        <dbReference type="Proteomes" id="UP000245119"/>
    </source>
</evidence>
<keyword evidence="7 8" id="KW-0807">Transducer</keyword>
<dbReference type="Proteomes" id="UP000245119">
    <property type="component" value="Linkage Group LG5"/>
</dbReference>
<feature type="transmembrane region" description="Helical" evidence="10">
    <location>
        <begin position="50"/>
        <end position="73"/>
    </location>
</feature>
<feature type="region of interest" description="Disordered" evidence="9">
    <location>
        <begin position="248"/>
        <end position="290"/>
    </location>
</feature>
<feature type="domain" description="G-protein coupled receptors family 1 profile" evidence="11">
    <location>
        <begin position="1"/>
        <end position="221"/>
    </location>
</feature>
<dbReference type="PANTHER" id="PTHR24243">
    <property type="entry name" value="G-PROTEIN COUPLED RECEPTOR"/>
    <property type="match status" value="1"/>
</dbReference>
<keyword evidence="3 10" id="KW-1133">Transmembrane helix</keyword>
<evidence type="ECO:0000256" key="10">
    <source>
        <dbReference type="SAM" id="Phobius"/>
    </source>
</evidence>
<evidence type="ECO:0000256" key="1">
    <source>
        <dbReference type="ARBA" id="ARBA00004141"/>
    </source>
</evidence>
<dbReference type="InterPro" id="IPR000276">
    <property type="entry name" value="GPCR_Rhodpsn"/>
</dbReference>
<dbReference type="Pfam" id="PF00001">
    <property type="entry name" value="7tm_1"/>
    <property type="match status" value="1"/>
</dbReference>
<keyword evidence="6 8" id="KW-0675">Receptor</keyword>
<comment type="similarity">
    <text evidence="8">Belongs to the G-protein coupled receptor 1 family.</text>
</comment>
<evidence type="ECO:0000256" key="7">
    <source>
        <dbReference type="ARBA" id="ARBA00023224"/>
    </source>
</evidence>
<name>A0A2T7P7Y1_POMCA</name>
<reference evidence="12 13" key="1">
    <citation type="submission" date="2018-04" db="EMBL/GenBank/DDBJ databases">
        <title>The genome of golden apple snail Pomacea canaliculata provides insight into stress tolerance and invasive adaptation.</title>
        <authorList>
            <person name="Liu C."/>
            <person name="Liu B."/>
            <person name="Ren Y."/>
            <person name="Zhang Y."/>
            <person name="Wang H."/>
            <person name="Li S."/>
            <person name="Jiang F."/>
            <person name="Yin L."/>
            <person name="Zhang G."/>
            <person name="Qian W."/>
            <person name="Fan W."/>
        </authorList>
    </citation>
    <scope>NUCLEOTIDE SEQUENCE [LARGE SCALE GENOMIC DNA]</scope>
    <source>
        <strain evidence="12">SZHN2017</strain>
        <tissue evidence="12">Muscle</tissue>
    </source>
</reference>
<comment type="caution">
    <text evidence="12">The sequence shown here is derived from an EMBL/GenBank/DDBJ whole genome shotgun (WGS) entry which is preliminary data.</text>
</comment>
<gene>
    <name evidence="12" type="ORF">C0Q70_08747</name>
</gene>
<dbReference type="GO" id="GO:0004930">
    <property type="term" value="F:G protein-coupled receptor activity"/>
    <property type="evidence" value="ECO:0007669"/>
    <property type="project" value="UniProtKB-KW"/>
</dbReference>
<comment type="subcellular location">
    <subcellularLocation>
        <location evidence="1">Membrane</location>
        <topology evidence="1">Multi-pass membrane protein</topology>
    </subcellularLocation>
</comment>
<evidence type="ECO:0000259" key="11">
    <source>
        <dbReference type="PROSITE" id="PS50262"/>
    </source>
</evidence>